<dbReference type="InterPro" id="IPR036259">
    <property type="entry name" value="MFS_trans_sf"/>
</dbReference>
<feature type="transmembrane region" description="Helical" evidence="7">
    <location>
        <begin position="276"/>
        <end position="294"/>
    </location>
</feature>
<evidence type="ECO:0000256" key="1">
    <source>
        <dbReference type="ARBA" id="ARBA00004127"/>
    </source>
</evidence>
<dbReference type="GO" id="GO:0012505">
    <property type="term" value="C:endomembrane system"/>
    <property type="evidence" value="ECO:0007669"/>
    <property type="project" value="UniProtKB-SubCell"/>
</dbReference>
<organism evidence="9">
    <name type="scientific">Triatoma infestans</name>
    <name type="common">Assassin bug</name>
    <dbReference type="NCBI Taxonomy" id="30076"/>
    <lineage>
        <taxon>Eukaryota</taxon>
        <taxon>Metazoa</taxon>
        <taxon>Ecdysozoa</taxon>
        <taxon>Arthropoda</taxon>
        <taxon>Hexapoda</taxon>
        <taxon>Insecta</taxon>
        <taxon>Pterygota</taxon>
        <taxon>Neoptera</taxon>
        <taxon>Paraneoptera</taxon>
        <taxon>Hemiptera</taxon>
        <taxon>Heteroptera</taxon>
        <taxon>Panheteroptera</taxon>
        <taxon>Cimicomorpha</taxon>
        <taxon>Reduviidae</taxon>
        <taxon>Triatominae</taxon>
        <taxon>Triatoma</taxon>
    </lineage>
</organism>
<reference evidence="9" key="1">
    <citation type="submission" date="2016-04" db="EMBL/GenBank/DDBJ databases">
        <authorList>
            <person name="Calderon-Fernandez G.M.Sr."/>
        </authorList>
    </citation>
    <scope>NUCLEOTIDE SEQUENCE</scope>
    <source>
        <strain evidence="9">Int1</strain>
        <tissue evidence="9">Integument</tissue>
    </source>
</reference>
<evidence type="ECO:0000313" key="9">
    <source>
        <dbReference type="EMBL" id="JAS02585.1"/>
    </source>
</evidence>
<dbReference type="AlphaFoldDB" id="A0A171AX73"/>
<name>A0A171AX73_TRIIF</name>
<feature type="transmembrane region" description="Helical" evidence="7">
    <location>
        <begin position="182"/>
        <end position="200"/>
    </location>
</feature>
<keyword evidence="4 7" id="KW-0812">Transmembrane</keyword>
<comment type="subcellular location">
    <subcellularLocation>
        <location evidence="1">Endomembrane system</location>
        <topology evidence="1">Multi-pass membrane protein</topology>
    </subcellularLocation>
    <subcellularLocation>
        <location evidence="7">Lysosome membrane</location>
        <topology evidence="7">Multi-pass membrane protein</topology>
    </subcellularLocation>
</comment>
<keyword evidence="7" id="KW-0458">Lysosome</keyword>
<evidence type="ECO:0000256" key="7">
    <source>
        <dbReference type="RuleBase" id="RU361113"/>
    </source>
</evidence>
<evidence type="ECO:0000256" key="8">
    <source>
        <dbReference type="SAM" id="MobiDB-lite"/>
    </source>
</evidence>
<dbReference type="GO" id="GO:0005765">
    <property type="term" value="C:lysosomal membrane"/>
    <property type="evidence" value="ECO:0007669"/>
    <property type="project" value="UniProtKB-SubCell"/>
</dbReference>
<dbReference type="PANTHER" id="PTHR10981:SF0">
    <property type="entry name" value="BATTENIN"/>
    <property type="match status" value="1"/>
</dbReference>
<feature type="transmembrane region" description="Helical" evidence="7">
    <location>
        <begin position="42"/>
        <end position="64"/>
    </location>
</feature>
<feature type="region of interest" description="Disordered" evidence="8">
    <location>
        <begin position="1"/>
        <end position="27"/>
    </location>
</feature>
<keyword evidence="5 7" id="KW-1133">Transmembrane helix</keyword>
<dbReference type="Pfam" id="PF02487">
    <property type="entry name" value="CLN3"/>
    <property type="match status" value="1"/>
</dbReference>
<keyword evidence="3" id="KW-0813">Transport</keyword>
<evidence type="ECO:0000256" key="3">
    <source>
        <dbReference type="ARBA" id="ARBA00022448"/>
    </source>
</evidence>
<accession>A0A171AX73</accession>
<keyword evidence="6 7" id="KW-0472">Membrane</keyword>
<reference evidence="9" key="2">
    <citation type="journal article" date="2017" name="J. Med. Entomol.">
        <title>Transcriptome Analysis of the Triatoma infestans (Hemiptera: Reduviidae) Integument.</title>
        <authorList>
            <person name="Calderon-Fernandez G.M."/>
            <person name="Moriconi D.E."/>
            <person name="Dulbecco A.B."/>
            <person name="Juarez M.P."/>
        </authorList>
    </citation>
    <scope>NUCLEOTIDE SEQUENCE</scope>
    <source>
        <strain evidence="9">Int1</strain>
        <tissue evidence="9">Integument</tissue>
    </source>
</reference>
<protein>
    <recommendedName>
        <fullName evidence="7">Battenin</fullName>
    </recommendedName>
</protein>
<comment type="similarity">
    <text evidence="2 7">Belongs to the battenin family.</text>
</comment>
<feature type="compositionally biased region" description="Basic and acidic residues" evidence="8">
    <location>
        <begin position="1"/>
        <end position="13"/>
    </location>
</feature>
<dbReference type="EMBL" id="GEMB01000544">
    <property type="protein sequence ID" value="JAS02585.1"/>
    <property type="molecule type" value="Transcribed_RNA"/>
</dbReference>
<dbReference type="PANTHER" id="PTHR10981">
    <property type="entry name" value="BATTENIN"/>
    <property type="match status" value="1"/>
</dbReference>
<dbReference type="GO" id="GO:0007040">
    <property type="term" value="P:lysosome organization"/>
    <property type="evidence" value="ECO:0007669"/>
    <property type="project" value="TreeGrafter"/>
</dbReference>
<evidence type="ECO:0000256" key="4">
    <source>
        <dbReference type="ARBA" id="ARBA00022692"/>
    </source>
</evidence>
<feature type="transmembrane region" description="Helical" evidence="7">
    <location>
        <begin position="90"/>
        <end position="110"/>
    </location>
</feature>
<dbReference type="PRINTS" id="PR01315">
    <property type="entry name" value="BATTENIN"/>
</dbReference>
<dbReference type="SUPFAM" id="SSF103473">
    <property type="entry name" value="MFS general substrate transporter"/>
    <property type="match status" value="1"/>
</dbReference>
<evidence type="ECO:0000256" key="5">
    <source>
        <dbReference type="ARBA" id="ARBA00022989"/>
    </source>
</evidence>
<feature type="transmembrane region" description="Helical" evidence="7">
    <location>
        <begin position="212"/>
        <end position="230"/>
    </location>
</feature>
<proteinExistence type="inferred from homology"/>
<evidence type="ECO:0000256" key="2">
    <source>
        <dbReference type="ARBA" id="ARBA00007467"/>
    </source>
</evidence>
<dbReference type="InterPro" id="IPR003492">
    <property type="entry name" value="Battenin_disease_Cln3"/>
</dbReference>
<feature type="transmembrane region" description="Helical" evidence="7">
    <location>
        <begin position="122"/>
        <end position="140"/>
    </location>
</feature>
<dbReference type="GO" id="GO:0051453">
    <property type="term" value="P:regulation of intracellular pH"/>
    <property type="evidence" value="ECO:0007669"/>
    <property type="project" value="TreeGrafter"/>
</dbReference>
<feature type="transmembrane region" description="Helical" evidence="7">
    <location>
        <begin position="146"/>
        <end position="170"/>
    </location>
</feature>
<evidence type="ECO:0000256" key="6">
    <source>
        <dbReference type="ARBA" id="ARBA00023136"/>
    </source>
</evidence>
<sequence length="336" mass="37628">MSKKQESTDAERKKPPRLSELPSPDYGLTKRTKMSKLDTTKLLVAFWIFGLCNNVGYVVMLTAAHDLLSDVSNQTGGEEIKKLFKRECNVIGTGAILLADIVPSFVVKLIAPFLPLMIHVRFTVAVLATTLGFVLAALGYGHTHGYWMIISGVISISFSSGLGECSLLAYTSFFSTTNVISTWSSGTGAAGVIGALLYTSLREAKITGRNSLLIMLIWPVLMASAFWGLVKHPQISRAKVRQSRLEVTTEEQIKEDIPATEDVHSTQGKLKILQKIILIYTAPFSLVYLFEYFINQALFEVMYFPGDLFTHESQYRWYQSYLSNWCIHFTFISEYN</sequence>